<dbReference type="GO" id="GO:0008270">
    <property type="term" value="F:zinc ion binding"/>
    <property type="evidence" value="ECO:0007669"/>
    <property type="project" value="UniProtKB-KW"/>
</dbReference>
<keyword evidence="1" id="KW-0863">Zinc-finger</keyword>
<feature type="region of interest" description="Disordered" evidence="3">
    <location>
        <begin position="1158"/>
        <end position="1360"/>
    </location>
</feature>
<keyword evidence="1" id="KW-0862">Zinc</keyword>
<dbReference type="InterPro" id="IPR000315">
    <property type="entry name" value="Znf_B-box"/>
</dbReference>
<name>A0AAV5TJG0_9BILA</name>
<feature type="coiled-coil region" evidence="2">
    <location>
        <begin position="1046"/>
        <end position="1073"/>
    </location>
</feature>
<keyword evidence="1" id="KW-0479">Metal-binding</keyword>
<feature type="compositionally biased region" description="Acidic residues" evidence="3">
    <location>
        <begin position="1180"/>
        <end position="1200"/>
    </location>
</feature>
<feature type="domain" description="B box-type" evidence="4">
    <location>
        <begin position="165"/>
        <end position="209"/>
    </location>
</feature>
<evidence type="ECO:0000259" key="4">
    <source>
        <dbReference type="PROSITE" id="PS50119"/>
    </source>
</evidence>
<gene>
    <name evidence="5" type="ORF">PENTCL1PPCAC_16563</name>
</gene>
<keyword evidence="6" id="KW-1185">Reference proteome</keyword>
<feature type="region of interest" description="Disordered" evidence="3">
    <location>
        <begin position="603"/>
        <end position="685"/>
    </location>
</feature>
<dbReference type="PANTHER" id="PTHR25462">
    <property type="entry name" value="BONUS, ISOFORM C-RELATED"/>
    <property type="match status" value="1"/>
</dbReference>
<evidence type="ECO:0000313" key="6">
    <source>
        <dbReference type="Proteomes" id="UP001432027"/>
    </source>
</evidence>
<dbReference type="PANTHER" id="PTHR25462:SF296">
    <property type="entry name" value="MEIOTIC P26, ISOFORM F"/>
    <property type="match status" value="1"/>
</dbReference>
<dbReference type="EMBL" id="BTSX01000004">
    <property type="protein sequence ID" value="GMS94388.1"/>
    <property type="molecule type" value="Genomic_DNA"/>
</dbReference>
<evidence type="ECO:0000256" key="3">
    <source>
        <dbReference type="SAM" id="MobiDB-lite"/>
    </source>
</evidence>
<evidence type="ECO:0000256" key="1">
    <source>
        <dbReference type="PROSITE-ProRule" id="PRU00024"/>
    </source>
</evidence>
<dbReference type="Proteomes" id="UP001432027">
    <property type="component" value="Unassembled WGS sequence"/>
</dbReference>
<feature type="compositionally biased region" description="Low complexity" evidence="3">
    <location>
        <begin position="620"/>
        <end position="633"/>
    </location>
</feature>
<feature type="compositionally biased region" description="Basic and acidic residues" evidence="3">
    <location>
        <begin position="1158"/>
        <end position="1172"/>
    </location>
</feature>
<feature type="non-terminal residue" evidence="5">
    <location>
        <position position="1"/>
    </location>
</feature>
<evidence type="ECO:0000256" key="2">
    <source>
        <dbReference type="SAM" id="Coils"/>
    </source>
</evidence>
<feature type="region of interest" description="Disordered" evidence="3">
    <location>
        <begin position="797"/>
        <end position="856"/>
    </location>
</feature>
<feature type="compositionally biased region" description="Pro residues" evidence="3">
    <location>
        <begin position="702"/>
        <end position="718"/>
    </location>
</feature>
<protein>
    <recommendedName>
        <fullName evidence="4">B box-type domain-containing protein</fullName>
    </recommendedName>
</protein>
<organism evidence="5 6">
    <name type="scientific">Pristionchus entomophagus</name>
    <dbReference type="NCBI Taxonomy" id="358040"/>
    <lineage>
        <taxon>Eukaryota</taxon>
        <taxon>Metazoa</taxon>
        <taxon>Ecdysozoa</taxon>
        <taxon>Nematoda</taxon>
        <taxon>Chromadorea</taxon>
        <taxon>Rhabditida</taxon>
        <taxon>Rhabditina</taxon>
        <taxon>Diplogasteromorpha</taxon>
        <taxon>Diplogasteroidea</taxon>
        <taxon>Neodiplogasteridae</taxon>
        <taxon>Pristionchus</taxon>
    </lineage>
</organism>
<comment type="caution">
    <text evidence="5">The sequence shown here is derived from an EMBL/GenBank/DDBJ whole genome shotgun (WGS) entry which is preliminary data.</text>
</comment>
<feature type="compositionally biased region" description="Basic and acidic residues" evidence="3">
    <location>
        <begin position="1336"/>
        <end position="1353"/>
    </location>
</feature>
<feature type="compositionally biased region" description="Basic and acidic residues" evidence="3">
    <location>
        <begin position="1208"/>
        <end position="1220"/>
    </location>
</feature>
<accession>A0AAV5TJG0</accession>
<dbReference type="InterPro" id="IPR047153">
    <property type="entry name" value="TRIM45/56/19-like"/>
</dbReference>
<dbReference type="PROSITE" id="PS50119">
    <property type="entry name" value="ZF_BBOX"/>
    <property type="match status" value="1"/>
</dbReference>
<feature type="compositionally biased region" description="Low complexity" evidence="3">
    <location>
        <begin position="1304"/>
        <end position="1321"/>
    </location>
</feature>
<feature type="region of interest" description="Disordered" evidence="3">
    <location>
        <begin position="698"/>
        <end position="745"/>
    </location>
</feature>
<sequence length="1360" mass="152302">QRYDSNQSVTELSLQLSGRTLIKQKRMAEAEIILKEDDDLLKKITEQANQAELSTSPRAGWLRPRGSADLVVPRMRYPIDDVKVFDNCQHCNSPLGGCIEGEARGKKWTLVMSCGHVLCQSCKDDCRATRPETQGDSSLLECIICKEYGAANKLPGPDNVNLGSCQAAYCKGEVWTLERERCDTCQRNLCEGCKEEHGMKFPDHELTPRGNIIVDHRRTFTVCRTHSQSITSRCDCGEMVCDRCPYNYSSHIPDTERVQMHRKTRMEEVDLDLEDALEDTIGTISRIRSMRSIATQKKEELEEVTDRMANEVALHFNQIIIQTIQRCFDVLTSLKKVGSTHHSAIDNHLKMLDKTERQLTVGVEMDERARCPTAVKVERVSQYVRNVAYGLCKPAVEQFENSKAFSSSLASTQFSLTIELPDTRDIVRSIGRWGEYVVTNAEDLNLPSKQVRIAPTRPTEAVGIVNGGVVKNVLDGSPIIAEDVPLRLHSALDHFTDIFEKRFVSESMLMERREGCPRELPFQLGMRDPETGMDSKARHSYEREMMSRPGMYIHVPKIFGGYRRIYNLTQYSDMGKKDVQEVYSKTPCLAPIWMANGEDPTEITPLLATSDPNDSDPYLQQQQDRAVAAAARAESSSPSVIESRPATPHSAAVAADSSSDDRQQQRRLQPSPPTMQQPQQSKTVLRKKNLVFVRKDHLHPPQLEPEVPPRPPPPPYGSPAPSRLLGPSILRRPTPSSSNPSLHFRPATTADFMTAGVAPPPAAAAAPPPPKVLLRDQTIGQSPRLVRVFPKVGDGRPRFVRVDDPNSGSMRAFRTGAPAVGSPSMLSGRPGGMPNPSRGHPGYFIPGGSSGTGTPADKTIKQEIEDAFGDGGERSSIRVNTMRVMGTAENRYGERNMFNQRTTNTYRLDTPDEADRRKLLTQQGFHEREIDRIIAKARSLNAMSSFKVVVPAASRPGQHNVNPNHHRALIGPTRHGDAAGPMQKKRMLPIERAFTNMFGADGSIIPELSYRRRGRPSKDDPTAPSNIIEQFRKHTTQWPPKFEEMNAAEVAELQDLIDQLDDATRQEREERAEREEGEWPLFEMGVKSEEEEPQSPWLNYSQQERERIRAAAAEKIQGARTASGGCFVCALFRREGGKPRHWQCSECMSMGRELTPIREDEIVEPPAKRPLYEIRPPSVDEMEEGEGEEQVEEEEEEEGVDPLTALFSREEETPVVEKKVEKRGRPRKNREPVESPQPPPQQSKPKEPRKKREPIPEEAEPDEGGVVMGTTRRGRQIKMPSKLKGHEVTTASTTRRSPSETEEAMASRSSSTHSPAVSAPTTAPPTPRISPTKKKIKEETPEREPRSEMDGPKRGGRRRN</sequence>
<reference evidence="5" key="1">
    <citation type="submission" date="2023-10" db="EMBL/GenBank/DDBJ databases">
        <title>Genome assembly of Pristionchus species.</title>
        <authorList>
            <person name="Yoshida K."/>
            <person name="Sommer R.J."/>
        </authorList>
    </citation>
    <scope>NUCLEOTIDE SEQUENCE</scope>
    <source>
        <strain evidence="5">RS0144</strain>
    </source>
</reference>
<evidence type="ECO:0000313" key="5">
    <source>
        <dbReference type="EMBL" id="GMS94388.1"/>
    </source>
</evidence>
<proteinExistence type="predicted"/>
<keyword evidence="2" id="KW-0175">Coiled coil</keyword>